<feature type="compositionally biased region" description="Basic and acidic residues" evidence="1">
    <location>
        <begin position="65"/>
        <end position="86"/>
    </location>
</feature>
<evidence type="ECO:0000313" key="2">
    <source>
        <dbReference type="EMBL" id="OBR87971.1"/>
    </source>
</evidence>
<dbReference type="EMBL" id="CP144531">
    <property type="protein sequence ID" value="WWC59129.1"/>
    <property type="molecule type" value="Genomic_DNA"/>
</dbReference>
<dbReference type="Proteomes" id="UP000078595">
    <property type="component" value="Chromosome 2"/>
</dbReference>
<feature type="compositionally biased region" description="Polar residues" evidence="1">
    <location>
        <begin position="205"/>
        <end position="231"/>
    </location>
</feature>
<keyword evidence="4" id="KW-1185">Reference proteome</keyword>
<reference evidence="3" key="3">
    <citation type="submission" date="2024-02" db="EMBL/GenBank/DDBJ databases">
        <title>Comparative genomics of Cryptococcus and Kwoniella reveals pathogenesis evolution and contrasting modes of karyotype evolution via chromosome fusion or intercentromeric recombination.</title>
        <authorList>
            <person name="Coelho M.A."/>
            <person name="David-Palma M."/>
            <person name="Shea T."/>
            <person name="Bowers K."/>
            <person name="McGinley-Smith S."/>
            <person name="Mohammad A.W."/>
            <person name="Gnirke A."/>
            <person name="Yurkov A.M."/>
            <person name="Nowrousian M."/>
            <person name="Sun S."/>
            <person name="Cuomo C.A."/>
            <person name="Heitman J."/>
        </authorList>
    </citation>
    <scope>NUCLEOTIDE SEQUENCE</scope>
    <source>
        <strain evidence="3">CBS 10117</strain>
    </source>
</reference>
<dbReference type="KEGG" id="kdj:28965886"/>
<protein>
    <submittedName>
        <fullName evidence="2">Uncharacterized protein</fullName>
    </submittedName>
</protein>
<name>A0A1A6AD35_9TREE</name>
<dbReference type="VEuPathDB" id="FungiDB:I303_02187"/>
<proteinExistence type="predicted"/>
<feature type="region of interest" description="Disordered" evidence="1">
    <location>
        <begin position="190"/>
        <end position="265"/>
    </location>
</feature>
<dbReference type="RefSeq" id="XP_018265813.1">
    <property type="nucleotide sequence ID" value="XM_018405532.1"/>
</dbReference>
<evidence type="ECO:0000256" key="1">
    <source>
        <dbReference type="SAM" id="MobiDB-lite"/>
    </source>
</evidence>
<dbReference type="GeneID" id="28965886"/>
<evidence type="ECO:0000313" key="4">
    <source>
        <dbReference type="Proteomes" id="UP000078595"/>
    </source>
</evidence>
<dbReference type="EMBL" id="KI894028">
    <property type="protein sequence ID" value="OBR87971.1"/>
    <property type="molecule type" value="Genomic_DNA"/>
</dbReference>
<feature type="region of interest" description="Disordered" evidence="1">
    <location>
        <begin position="36"/>
        <end position="88"/>
    </location>
</feature>
<reference evidence="2" key="1">
    <citation type="submission" date="2013-07" db="EMBL/GenBank/DDBJ databases">
        <title>The Genome Sequence of Cryptococcus dejecticola CBS10117.</title>
        <authorList>
            <consortium name="The Broad Institute Genome Sequencing Platform"/>
            <person name="Cuomo C."/>
            <person name="Litvintseva A."/>
            <person name="Chen Y."/>
            <person name="Heitman J."/>
            <person name="Sun S."/>
            <person name="Springer D."/>
            <person name="Dromer F."/>
            <person name="Young S.K."/>
            <person name="Zeng Q."/>
            <person name="Gargeya S."/>
            <person name="Fitzgerald M."/>
            <person name="Abouelleil A."/>
            <person name="Alvarado L."/>
            <person name="Berlin A.M."/>
            <person name="Chapman S.B."/>
            <person name="Dewar J."/>
            <person name="Goldberg J."/>
            <person name="Griggs A."/>
            <person name="Gujja S."/>
            <person name="Hansen M."/>
            <person name="Howarth C."/>
            <person name="Imamovic A."/>
            <person name="Larimer J."/>
            <person name="McCowan C."/>
            <person name="Murphy C."/>
            <person name="Pearson M."/>
            <person name="Priest M."/>
            <person name="Roberts A."/>
            <person name="Saif S."/>
            <person name="Shea T."/>
            <person name="Sykes S."/>
            <person name="Wortman J."/>
            <person name="Nusbaum C."/>
            <person name="Birren B."/>
        </authorList>
    </citation>
    <scope>NUCLEOTIDE SEQUENCE [LARGE SCALE GENOMIC DNA]</scope>
    <source>
        <strain evidence="2">CBS 10117</strain>
    </source>
</reference>
<evidence type="ECO:0000313" key="3">
    <source>
        <dbReference type="EMBL" id="WWC59129.1"/>
    </source>
</evidence>
<gene>
    <name evidence="2" type="ORF">I303_02187</name>
    <name evidence="3" type="ORF">I303_101677</name>
</gene>
<sequence length="265" mass="28095">MSDEHSVPFEELLRQMAAQDHGVLVRNERGGREYYSNETLAGTSGIVYQPRSTGRGVATSPQSTERPRSSFGADERSEPGRNDRVFVGDNSGSAVTFYNRPTAHPARPAPFASSIGPPGEGETGAIVRAVNPSLAMQLRAAKAFASLATTGSAGDDRLVDAQTEEQYLARILQAKDNLEQLEAILFDAASEGERARSRHSAAASPTTRESVQKETGPTSSKSDAHTTTPSVAPSEGDVNDGQSDDDKVTYTPEPSETGDGPDSRG</sequence>
<reference evidence="3" key="2">
    <citation type="submission" date="2013-07" db="EMBL/GenBank/DDBJ databases">
        <authorList>
            <consortium name="The Broad Institute Genome Sequencing Platform"/>
            <person name="Cuomo C."/>
            <person name="Litvintseva A."/>
            <person name="Chen Y."/>
            <person name="Heitman J."/>
            <person name="Sun S."/>
            <person name="Springer D."/>
            <person name="Dromer F."/>
            <person name="Young S.K."/>
            <person name="Zeng Q."/>
            <person name="Gargeya S."/>
            <person name="Fitzgerald M."/>
            <person name="Abouelleil A."/>
            <person name="Alvarado L."/>
            <person name="Berlin A.M."/>
            <person name="Chapman S.B."/>
            <person name="Dewar J."/>
            <person name="Goldberg J."/>
            <person name="Griggs A."/>
            <person name="Gujja S."/>
            <person name="Hansen M."/>
            <person name="Howarth C."/>
            <person name="Imamovic A."/>
            <person name="Larimer J."/>
            <person name="McCowan C."/>
            <person name="Murphy C."/>
            <person name="Pearson M."/>
            <person name="Priest M."/>
            <person name="Roberts A."/>
            <person name="Saif S."/>
            <person name="Shea T."/>
            <person name="Sykes S."/>
            <person name="Wortman J."/>
            <person name="Nusbaum C."/>
            <person name="Birren B."/>
        </authorList>
    </citation>
    <scope>NUCLEOTIDE SEQUENCE</scope>
    <source>
        <strain evidence="3">CBS 10117</strain>
    </source>
</reference>
<dbReference type="AlphaFoldDB" id="A0A1A6AD35"/>
<accession>A0A1A6AD35</accession>
<organism evidence="2">
    <name type="scientific">Kwoniella dejecticola CBS 10117</name>
    <dbReference type="NCBI Taxonomy" id="1296121"/>
    <lineage>
        <taxon>Eukaryota</taxon>
        <taxon>Fungi</taxon>
        <taxon>Dikarya</taxon>
        <taxon>Basidiomycota</taxon>
        <taxon>Agaricomycotina</taxon>
        <taxon>Tremellomycetes</taxon>
        <taxon>Tremellales</taxon>
        <taxon>Cryptococcaceae</taxon>
        <taxon>Kwoniella</taxon>
    </lineage>
</organism>